<keyword evidence="5" id="KW-1185">Reference proteome</keyword>
<dbReference type="PANTHER" id="PTHR44591:SF3">
    <property type="entry name" value="RESPONSE REGULATORY DOMAIN-CONTAINING PROTEIN"/>
    <property type="match status" value="1"/>
</dbReference>
<dbReference type="EMBL" id="JAASQV010000001">
    <property type="protein sequence ID" value="NIJ64799.1"/>
    <property type="molecule type" value="Genomic_DNA"/>
</dbReference>
<evidence type="ECO:0000313" key="5">
    <source>
        <dbReference type="Proteomes" id="UP000564677"/>
    </source>
</evidence>
<dbReference type="PANTHER" id="PTHR44591">
    <property type="entry name" value="STRESS RESPONSE REGULATOR PROTEIN 1"/>
    <property type="match status" value="1"/>
</dbReference>
<evidence type="ECO:0000256" key="1">
    <source>
        <dbReference type="ARBA" id="ARBA00022553"/>
    </source>
</evidence>
<protein>
    <submittedName>
        <fullName evidence="4">CheY-like chemotaxis protein</fullName>
    </submittedName>
</protein>
<dbReference type="SMART" id="SM00448">
    <property type="entry name" value="REC"/>
    <property type="match status" value="1"/>
</dbReference>
<accession>A0A7X5ZVI9</accession>
<dbReference type="SUPFAM" id="SSF52172">
    <property type="entry name" value="CheY-like"/>
    <property type="match status" value="1"/>
</dbReference>
<evidence type="ECO:0000256" key="2">
    <source>
        <dbReference type="PROSITE-ProRule" id="PRU00169"/>
    </source>
</evidence>
<dbReference type="RefSeq" id="WP_167299120.1">
    <property type="nucleotide sequence ID" value="NZ_JAASQV010000001.1"/>
</dbReference>
<keyword evidence="1 2" id="KW-0597">Phosphoprotein</keyword>
<feature type="modified residue" description="4-aspartylphosphate" evidence="2">
    <location>
        <position position="56"/>
    </location>
</feature>
<dbReference type="Proteomes" id="UP000564677">
    <property type="component" value="Unassembled WGS sequence"/>
</dbReference>
<name>A0A7X5ZVI9_9SPHN</name>
<dbReference type="Pfam" id="PF00072">
    <property type="entry name" value="Response_reg"/>
    <property type="match status" value="1"/>
</dbReference>
<evidence type="ECO:0000259" key="3">
    <source>
        <dbReference type="PROSITE" id="PS50110"/>
    </source>
</evidence>
<feature type="domain" description="Response regulatory" evidence="3">
    <location>
        <begin position="6"/>
        <end position="117"/>
    </location>
</feature>
<gene>
    <name evidence="4" type="ORF">FHR20_001730</name>
</gene>
<sequence length="120" mass="12541">MPGPQKILIVEDEPLIAMMLEDFLDALDRLVAGTADSVASALELVEAGGIDAAIMDVNLRGGETSWPIADALAARGIPFVLATGGAGDMIAEAYRDRPVLSKPFTMDSVEKVLDSLVAAD</sequence>
<dbReference type="InterPro" id="IPR050595">
    <property type="entry name" value="Bact_response_regulator"/>
</dbReference>
<dbReference type="InterPro" id="IPR001789">
    <property type="entry name" value="Sig_transdc_resp-reg_receiver"/>
</dbReference>
<reference evidence="4 5" key="1">
    <citation type="submission" date="2020-03" db="EMBL/GenBank/DDBJ databases">
        <title>Genomic Encyclopedia of Type Strains, Phase IV (KMG-IV): sequencing the most valuable type-strain genomes for metagenomic binning, comparative biology and taxonomic classification.</title>
        <authorList>
            <person name="Goeker M."/>
        </authorList>
    </citation>
    <scope>NUCLEOTIDE SEQUENCE [LARGE SCALE GENOMIC DNA]</scope>
    <source>
        <strain evidence="4 5">DSM 4733</strain>
    </source>
</reference>
<dbReference type="AlphaFoldDB" id="A0A7X5ZVI9"/>
<organism evidence="4 5">
    <name type="scientific">Sphingomonas leidyi</name>
    <dbReference type="NCBI Taxonomy" id="68569"/>
    <lineage>
        <taxon>Bacteria</taxon>
        <taxon>Pseudomonadati</taxon>
        <taxon>Pseudomonadota</taxon>
        <taxon>Alphaproteobacteria</taxon>
        <taxon>Sphingomonadales</taxon>
        <taxon>Sphingomonadaceae</taxon>
        <taxon>Sphingomonas</taxon>
    </lineage>
</organism>
<proteinExistence type="predicted"/>
<evidence type="ECO:0000313" key="4">
    <source>
        <dbReference type="EMBL" id="NIJ64799.1"/>
    </source>
</evidence>
<dbReference type="Gene3D" id="3.40.50.2300">
    <property type="match status" value="1"/>
</dbReference>
<dbReference type="GO" id="GO:0000160">
    <property type="term" value="P:phosphorelay signal transduction system"/>
    <property type="evidence" value="ECO:0007669"/>
    <property type="project" value="InterPro"/>
</dbReference>
<comment type="caution">
    <text evidence="4">The sequence shown here is derived from an EMBL/GenBank/DDBJ whole genome shotgun (WGS) entry which is preliminary data.</text>
</comment>
<dbReference type="InterPro" id="IPR011006">
    <property type="entry name" value="CheY-like_superfamily"/>
</dbReference>
<dbReference type="PROSITE" id="PS50110">
    <property type="entry name" value="RESPONSE_REGULATORY"/>
    <property type="match status" value="1"/>
</dbReference>